<dbReference type="SUPFAM" id="SSF52402">
    <property type="entry name" value="Adenine nucleotide alpha hydrolases-like"/>
    <property type="match status" value="1"/>
</dbReference>
<dbReference type="InterPro" id="IPR006016">
    <property type="entry name" value="UspA"/>
</dbReference>
<protein>
    <submittedName>
        <fullName evidence="3">Universal stress protein</fullName>
    </submittedName>
</protein>
<dbReference type="InterPro" id="IPR014729">
    <property type="entry name" value="Rossmann-like_a/b/a_fold"/>
</dbReference>
<evidence type="ECO:0000259" key="2">
    <source>
        <dbReference type="Pfam" id="PF00582"/>
    </source>
</evidence>
<dbReference type="PANTHER" id="PTHR46268">
    <property type="entry name" value="STRESS RESPONSE PROTEIN NHAX"/>
    <property type="match status" value="1"/>
</dbReference>
<evidence type="ECO:0000256" key="1">
    <source>
        <dbReference type="ARBA" id="ARBA00008791"/>
    </source>
</evidence>
<name>A0AAV3UPI6_9EURY</name>
<keyword evidence="4" id="KW-1185">Reference proteome</keyword>
<dbReference type="EMBL" id="BAABKX010000022">
    <property type="protein sequence ID" value="GAA5062279.1"/>
    <property type="molecule type" value="Genomic_DNA"/>
</dbReference>
<organism evidence="3 4">
    <name type="scientific">Haladaptatus pallidirubidus</name>
    <dbReference type="NCBI Taxonomy" id="1008152"/>
    <lineage>
        <taxon>Archaea</taxon>
        <taxon>Methanobacteriati</taxon>
        <taxon>Methanobacteriota</taxon>
        <taxon>Stenosarchaea group</taxon>
        <taxon>Halobacteria</taxon>
        <taxon>Halobacteriales</taxon>
        <taxon>Haladaptataceae</taxon>
        <taxon>Haladaptatus</taxon>
    </lineage>
</organism>
<dbReference type="InterPro" id="IPR006015">
    <property type="entry name" value="Universal_stress_UspA"/>
</dbReference>
<dbReference type="GeneID" id="68616578"/>
<dbReference type="Proteomes" id="UP001501729">
    <property type="component" value="Unassembled WGS sequence"/>
</dbReference>
<dbReference type="PANTHER" id="PTHR46268:SF6">
    <property type="entry name" value="UNIVERSAL STRESS PROTEIN UP12"/>
    <property type="match status" value="1"/>
</dbReference>
<dbReference type="CDD" id="cd00293">
    <property type="entry name" value="USP-like"/>
    <property type="match status" value="1"/>
</dbReference>
<evidence type="ECO:0000313" key="4">
    <source>
        <dbReference type="Proteomes" id="UP001501729"/>
    </source>
</evidence>
<dbReference type="PRINTS" id="PR01438">
    <property type="entry name" value="UNVRSLSTRESS"/>
</dbReference>
<dbReference type="PIRSF" id="PIRSF006276">
    <property type="entry name" value="UspA"/>
    <property type="match status" value="1"/>
</dbReference>
<reference evidence="3 4" key="1">
    <citation type="journal article" date="2019" name="Int. J. Syst. Evol. Microbiol.">
        <title>The Global Catalogue of Microorganisms (GCM) 10K type strain sequencing project: providing services to taxonomists for standard genome sequencing and annotation.</title>
        <authorList>
            <consortium name="The Broad Institute Genomics Platform"/>
            <consortium name="The Broad Institute Genome Sequencing Center for Infectious Disease"/>
            <person name="Wu L."/>
            <person name="Ma J."/>
        </authorList>
    </citation>
    <scope>NUCLEOTIDE SEQUENCE [LARGE SCALE GENOMIC DNA]</scope>
    <source>
        <strain evidence="3 4">JCM 17504</strain>
    </source>
</reference>
<dbReference type="Pfam" id="PF00582">
    <property type="entry name" value="Usp"/>
    <property type="match status" value="1"/>
</dbReference>
<comment type="caution">
    <text evidence="3">The sequence shown here is derived from an EMBL/GenBank/DDBJ whole genome shotgun (WGS) entry which is preliminary data.</text>
</comment>
<dbReference type="AlphaFoldDB" id="A0AAV3UPI6"/>
<comment type="similarity">
    <text evidence="1">Belongs to the universal stress protein A family.</text>
</comment>
<sequence length="143" mass="15837">MYNRILVATDESDNAQRATHQALDLARQYGAELHAIYVIETRTGYDNAIVDPDIVRKNLQEEGEEALTAIETEGEPDVSVVTSIREGVPHEELLTYVEDRRIDLVVMGAKGRSAFKTILLGSTTEALLRADQVPVLVVNNTDE</sequence>
<dbReference type="RefSeq" id="WP_227777930.1">
    <property type="nucleotide sequence ID" value="NZ_BAABKX010000022.1"/>
</dbReference>
<proteinExistence type="inferred from homology"/>
<accession>A0AAV3UPI6</accession>
<gene>
    <name evidence="3" type="ORF">GCM10025751_49390</name>
</gene>
<feature type="domain" description="UspA" evidence="2">
    <location>
        <begin position="1"/>
        <end position="138"/>
    </location>
</feature>
<dbReference type="Gene3D" id="3.40.50.620">
    <property type="entry name" value="HUPs"/>
    <property type="match status" value="1"/>
</dbReference>
<evidence type="ECO:0000313" key="3">
    <source>
        <dbReference type="EMBL" id="GAA5062279.1"/>
    </source>
</evidence>